<dbReference type="Pfam" id="PF02687">
    <property type="entry name" value="FtsX"/>
    <property type="match status" value="1"/>
</dbReference>
<comment type="caution">
    <text evidence="10">The sequence shown here is derived from an EMBL/GenBank/DDBJ whole genome shotgun (WGS) entry which is preliminary data.</text>
</comment>
<evidence type="ECO:0000256" key="5">
    <source>
        <dbReference type="ARBA" id="ARBA00022989"/>
    </source>
</evidence>
<keyword evidence="6 7" id="KW-0472">Membrane</keyword>
<feature type="transmembrane region" description="Helical" evidence="7">
    <location>
        <begin position="327"/>
        <end position="351"/>
    </location>
</feature>
<dbReference type="PANTHER" id="PTHR30489">
    <property type="entry name" value="LIPOPROTEIN-RELEASING SYSTEM TRANSMEMBRANE PROTEIN LOLE"/>
    <property type="match status" value="1"/>
</dbReference>
<organism evidence="10 11">
    <name type="scientific">Pseudoduganella guangdongensis</name>
    <dbReference type="NCBI Taxonomy" id="2692179"/>
    <lineage>
        <taxon>Bacteria</taxon>
        <taxon>Pseudomonadati</taxon>
        <taxon>Pseudomonadota</taxon>
        <taxon>Betaproteobacteria</taxon>
        <taxon>Burkholderiales</taxon>
        <taxon>Oxalobacteraceae</taxon>
        <taxon>Telluria group</taxon>
        <taxon>Pseudoduganella</taxon>
    </lineage>
</organism>
<dbReference type="GO" id="GO:0044874">
    <property type="term" value="P:lipoprotein localization to outer membrane"/>
    <property type="evidence" value="ECO:0007669"/>
    <property type="project" value="TreeGrafter"/>
</dbReference>
<evidence type="ECO:0000256" key="1">
    <source>
        <dbReference type="ARBA" id="ARBA00004651"/>
    </source>
</evidence>
<keyword evidence="3" id="KW-1003">Cell membrane</keyword>
<comment type="similarity">
    <text evidence="2">Belongs to the ABC-4 integral membrane protein family. LolC/E subfamily.</text>
</comment>
<reference evidence="10 11" key="1">
    <citation type="submission" date="2019-12" db="EMBL/GenBank/DDBJ databases">
        <title>Novel species isolated from a subtropical stream in China.</title>
        <authorList>
            <person name="Lu H."/>
        </authorList>
    </citation>
    <scope>NUCLEOTIDE SEQUENCE [LARGE SCALE GENOMIC DNA]</scope>
    <source>
        <strain evidence="10 11">DS3</strain>
    </source>
</reference>
<dbReference type="GO" id="GO:0098797">
    <property type="term" value="C:plasma membrane protein complex"/>
    <property type="evidence" value="ECO:0007669"/>
    <property type="project" value="TreeGrafter"/>
</dbReference>
<gene>
    <name evidence="10" type="ORF">GTP41_14025</name>
</gene>
<feature type="domain" description="ABC3 transporter permease C-terminal" evidence="8">
    <location>
        <begin position="283"/>
        <end position="406"/>
    </location>
</feature>
<name>A0A6N9HI89_9BURK</name>
<evidence type="ECO:0000256" key="2">
    <source>
        <dbReference type="ARBA" id="ARBA00005236"/>
    </source>
</evidence>
<evidence type="ECO:0000256" key="7">
    <source>
        <dbReference type="SAM" id="Phobius"/>
    </source>
</evidence>
<dbReference type="InterPro" id="IPR003838">
    <property type="entry name" value="ABC3_permease_C"/>
</dbReference>
<dbReference type="InterPro" id="IPR051447">
    <property type="entry name" value="Lipoprotein-release_system"/>
</dbReference>
<evidence type="ECO:0000259" key="9">
    <source>
        <dbReference type="Pfam" id="PF12704"/>
    </source>
</evidence>
<proteinExistence type="inferred from homology"/>
<keyword evidence="11" id="KW-1185">Reference proteome</keyword>
<dbReference type="AlphaFoldDB" id="A0A6N9HI89"/>
<evidence type="ECO:0000256" key="4">
    <source>
        <dbReference type="ARBA" id="ARBA00022692"/>
    </source>
</evidence>
<accession>A0A6N9HI89</accession>
<evidence type="ECO:0000256" key="6">
    <source>
        <dbReference type="ARBA" id="ARBA00023136"/>
    </source>
</evidence>
<feature type="transmembrane region" description="Helical" evidence="7">
    <location>
        <begin position="279"/>
        <end position="306"/>
    </location>
</feature>
<feature type="transmembrane region" description="Helical" evidence="7">
    <location>
        <begin position="20"/>
        <end position="40"/>
    </location>
</feature>
<keyword evidence="4 7" id="KW-0812">Transmembrane</keyword>
<dbReference type="Pfam" id="PF12704">
    <property type="entry name" value="MacB_PCD"/>
    <property type="match status" value="1"/>
</dbReference>
<dbReference type="PANTHER" id="PTHR30489:SF0">
    <property type="entry name" value="LIPOPROTEIN-RELEASING SYSTEM TRANSMEMBRANE PROTEIN LOLE"/>
    <property type="match status" value="1"/>
</dbReference>
<dbReference type="RefSeq" id="WP_161026186.1">
    <property type="nucleotide sequence ID" value="NZ_WWCJ01000009.1"/>
</dbReference>
<evidence type="ECO:0000313" key="10">
    <source>
        <dbReference type="EMBL" id="MYN03210.1"/>
    </source>
</evidence>
<evidence type="ECO:0000313" key="11">
    <source>
        <dbReference type="Proteomes" id="UP000448575"/>
    </source>
</evidence>
<evidence type="ECO:0000256" key="3">
    <source>
        <dbReference type="ARBA" id="ARBA00022475"/>
    </source>
</evidence>
<dbReference type="InterPro" id="IPR025857">
    <property type="entry name" value="MacB_PCD"/>
</dbReference>
<sequence length="414" mass="44555">MRVQFSIALAHLLRRRRSTLVSLLGISLGVAFFLAVSALMRGSERDFLKRLVDNSPHITVLDQYRSARVQPAELRWPDAAVAISNVKPPVETRGIRSHRSKLESIEGWPGLRVAPVLRGSAVLTFAGQQQGVSLSGIVPARMKDVSTIDEQMVAGTLDDLAAAPNGLVIGQGLAEKFQLGLDSTVSMVTASGGARVMKVVGIFRTGNAAYDEGETFTLLKRAQVILARPNRVNRFIIQLADPQQARTVAAGIEQAIGYKSVSWIEASEDLLSLLLVRNIIMYSVVTAILVVAAFGIYNTISTIVVDKRRDIAILKAMGFSATDIRHIFLYQGAVIGLLGSCAGLMLGYGMMHVLASVELKPPGVSDVVHLPVWWGAEQYLLAIAFAMAACLCAAYLPANKAGKLQPVDTLRGAI</sequence>
<keyword evidence="5 7" id="KW-1133">Transmembrane helix</keyword>
<evidence type="ECO:0000259" key="8">
    <source>
        <dbReference type="Pfam" id="PF02687"/>
    </source>
</evidence>
<feature type="domain" description="MacB-like periplasmic core" evidence="9">
    <location>
        <begin position="19"/>
        <end position="254"/>
    </location>
</feature>
<feature type="transmembrane region" description="Helical" evidence="7">
    <location>
        <begin position="379"/>
        <end position="396"/>
    </location>
</feature>
<comment type="subcellular location">
    <subcellularLocation>
        <location evidence="1">Cell membrane</location>
        <topology evidence="1">Multi-pass membrane protein</topology>
    </subcellularLocation>
</comment>
<dbReference type="EMBL" id="WWCJ01000009">
    <property type="protein sequence ID" value="MYN03210.1"/>
    <property type="molecule type" value="Genomic_DNA"/>
</dbReference>
<dbReference type="Proteomes" id="UP000448575">
    <property type="component" value="Unassembled WGS sequence"/>
</dbReference>
<protein>
    <submittedName>
        <fullName evidence="10">FtsX-like permease family protein</fullName>
    </submittedName>
</protein>